<dbReference type="OrthoDB" id="9069044at2"/>
<dbReference type="Proteomes" id="UP000198641">
    <property type="component" value="Unassembled WGS sequence"/>
</dbReference>
<keyword evidence="2" id="KW-1185">Reference proteome</keyword>
<proteinExistence type="predicted"/>
<evidence type="ECO:0008006" key="3">
    <source>
        <dbReference type="Google" id="ProtNLM"/>
    </source>
</evidence>
<dbReference type="STRING" id="284577.SAMN05216571_11471"/>
<dbReference type="EMBL" id="FNCI01000014">
    <property type="protein sequence ID" value="SDG46285.1"/>
    <property type="molecule type" value="Genomic_DNA"/>
</dbReference>
<dbReference type="RefSeq" id="WP_092528084.1">
    <property type="nucleotide sequence ID" value="NZ_FNCI01000014.1"/>
</dbReference>
<dbReference type="Gene3D" id="3.90.550.10">
    <property type="entry name" value="Spore Coat Polysaccharide Biosynthesis Protein SpsA, Chain A"/>
    <property type="match status" value="1"/>
</dbReference>
<reference evidence="1 2" key="1">
    <citation type="submission" date="2016-10" db="EMBL/GenBank/DDBJ databases">
        <authorList>
            <person name="de Groot N.N."/>
        </authorList>
    </citation>
    <scope>NUCLEOTIDE SEQUENCE [LARGE SCALE GENOMIC DNA]</scope>
    <source>
        <strain evidence="1 2">BH539</strain>
    </source>
</reference>
<name>A0A1G7UFD9_9GAMM</name>
<accession>A0A1G7UFD9</accession>
<organism evidence="1 2">
    <name type="scientific">Onishia taeanensis</name>
    <dbReference type="NCBI Taxonomy" id="284577"/>
    <lineage>
        <taxon>Bacteria</taxon>
        <taxon>Pseudomonadati</taxon>
        <taxon>Pseudomonadota</taxon>
        <taxon>Gammaproteobacteria</taxon>
        <taxon>Oceanospirillales</taxon>
        <taxon>Halomonadaceae</taxon>
        <taxon>Onishia</taxon>
    </lineage>
</organism>
<gene>
    <name evidence="1" type="ORF">SAMN05216571_11471</name>
</gene>
<sequence>MRAYSIIVDSRLMGARLPRCLATLHEAVRRYPAKVDIQVIGTAENARLATLSRRFGGRFIVCDYPTFGARSNAIARLTSADILVFLSPHGRLRSNWLAEVDKLLEHQKWDVMTFQPNHPPLMASLRRLWHVATPPGTLCIARQWFERIGGFDTGLDDTAHEDLVERLRACHAHIMKVSL</sequence>
<dbReference type="AlphaFoldDB" id="A0A1G7UFD9"/>
<dbReference type="InterPro" id="IPR029044">
    <property type="entry name" value="Nucleotide-diphossugar_trans"/>
</dbReference>
<dbReference type="SUPFAM" id="SSF53448">
    <property type="entry name" value="Nucleotide-diphospho-sugar transferases"/>
    <property type="match status" value="1"/>
</dbReference>
<evidence type="ECO:0000313" key="1">
    <source>
        <dbReference type="EMBL" id="SDG46285.1"/>
    </source>
</evidence>
<protein>
    <recommendedName>
        <fullName evidence="3">Glycosyl transferase family 2</fullName>
    </recommendedName>
</protein>
<evidence type="ECO:0000313" key="2">
    <source>
        <dbReference type="Proteomes" id="UP000198641"/>
    </source>
</evidence>